<comment type="subcellular location">
    <subcellularLocation>
        <location evidence="1">Secreted</location>
        <location evidence="1">Extracellular space</location>
        <location evidence="1">Extracellular matrix</location>
        <location evidence="1">Basement membrane</location>
    </subcellularLocation>
</comment>
<dbReference type="SMART" id="SM00136">
    <property type="entry name" value="LamNT"/>
    <property type="match status" value="1"/>
</dbReference>
<dbReference type="FunFam" id="2.170.300.10:FF:000001">
    <property type="entry name" value="Laminin subunit beta-1"/>
    <property type="match status" value="1"/>
</dbReference>
<dbReference type="FunFam" id="2.60.120.260:FF:000010">
    <property type="entry name" value="Laminin subunit beta 1"/>
    <property type="match status" value="1"/>
</dbReference>
<comment type="caution">
    <text evidence="12">Lacks conserved residue(s) required for the propagation of feature annotation.</text>
</comment>
<feature type="domain" description="Laminin EGF-like" evidence="15">
    <location>
        <begin position="1165"/>
        <end position="1211"/>
    </location>
</feature>
<evidence type="ECO:0000259" key="17">
    <source>
        <dbReference type="PROSITE" id="PS51117"/>
    </source>
</evidence>
<sequence>MENGPTFVASCFHDQCDQRSCYPATGNLLIGRKHRLSATSTCGLHTRQRYCIVSHLEEQTKCFYCDSRTEWRPYRDPHRLSHRIENVVTESYEDRNRNWWQSENGVQNVSIRLDLEAEFHFTHLIMTFKSFRPAAMIIERSADFGKTWSTYRYFAYDCANTFPQIPEGPPKKHTDVICTRKYSDVAPSTGGELVYKVISPHIPTENPYADEIANLLKITNLRINFTKLHTLGDDLLDYRPEIDEKYYYAVYEIVVRGSCSCYGHAHLCISIDDNSQRPFPYRADMVVLLILLGVFFYIFLVGFNIYNYFFKYSFFHVHGRCKCTHNTKGLNCEQCMDFFNDLPWRPALGDDSNECKRCECNGHAVRCHFDRAVYQASGFVSGGVCDDCMHNTQGKNCEQCKPFFYRNPQRPLNDSHVCLPCDCDEAGSLNSGICEGEEDRQKDLVAGKCYCKANVDGPRCDRCKNGFWSLNIDDPDGCKACNCHLLGTFNNEGCNKYTGECLCKRLVAGESCDQCLPEHYGLNEEADGCKPCDCDIGGSFDNNCDAITGQCKCRANFNGRRCDKPNNSYFCANIDYYTYEAESANITNGEVQRRIYPQNERDRTWTGEGFARVNENSLLTFKVDNLAQTMYYAIIIRYEEPQHHGWENIQLTVVRPSDPSPNSICASAIPSDDFLIARLYPGGRYLEVQPTVCLEADILYEIRVQFGERRTGYPDRSASVLIDSIVLVPPVDALSIFQGSPNADYHKMEFERYQCRHQAISLIPMSALSDVCQRYICPVAASVFSRGLDCACDPTGSFSGICEPKGGQCDCKPNVVGRRCDRCAVGTYGFGPSGCSSCDCDSVGSLNNNCDRQSGQCLCRERGITGRQGVSCILSQCNQCQPGFWSFPNCRVCQCNDHASICDQKTGACIECRDLTDGHYCERCKDGYYGDPRLGVNLPCKPCPCPGGLGSGFQHADTCYLRPNSQSSSLDVICNCRMGYTGDRCSICAVNYWGNPNELGGTCEACDCNGNIDVTVEGSCDAETGECIKCLFHTEGIQCENCIEGYFGDAKIRSCQRCVCNELGTNATAGACDRVTGQCPCLPNVVGQQCESCAAHHFNIASGKGCEKCDCDPSGVLIREDGTSEMQCNQIDGHCPCKPGRGGRTCSDCQDYYWGDPVVGECRRCECDPIGSATQQCHRSNGTCMCLPGSGGPLCNQCARGYTGNWPYCEACGECFRNWDAIIHDLKQQIIVLIGIEKANNIEDIGVSSVYDEAFEKMESSLLDMKTQLESSNLTKSDIENLQSEMENLLNKKYFLSYVLKVSSKKERLNDVGTRMTQASSAVDNAAEDLKSLLIIAEQLTAKANALNENATILREANVQGAYNITKESAEKSSEAKRMIDQAISKIATAESDRREAESLVENNQLDFEKQFTENEMALEEANKKLTSFESFLTGLNKDVCGAEETPCDKLCGGPGSCGHCGGRSCLDGSVSKAEQALLFASEANQKLNEKQKEAEEILKRVRIILMETSVTKSKAIDGHNIAEAVAKQANQIKNATEEIIKEMNEFLQSERSSPEQIRTLAEEIVNLTISLTPNQIQVLANQIRENLMKINNIDSILEETKGNKSIAASLQKVAETASNRAAEIRNTTTAVRDALMRTTEAQDSAQLAIDDARKQIADAKVDLQDARDETKKAEEFSITSNESLSKLEDDMKNVRVQYLQISEYAKNAYEAADKAIQQAAVAEAAGEQLKKDLQSAEELLANRRGISEQPQARAEQLRQRATHLLHMTERHRDDIAQLTADVDASDVRLGEYDRTVAELHSRIDRVTEEIHKQIEYYSTCDV</sequence>
<keyword evidence="9 12" id="KW-1015">Disulfide bond</keyword>
<evidence type="ECO:0000256" key="13">
    <source>
        <dbReference type="SAM" id="Coils"/>
    </source>
</evidence>
<feature type="disulfide bond" evidence="12">
    <location>
        <begin position="1186"/>
        <end position="1195"/>
    </location>
</feature>
<dbReference type="InterPro" id="IPR008211">
    <property type="entry name" value="Laminin_N"/>
</dbReference>
<dbReference type="GO" id="GO:0016477">
    <property type="term" value="P:cell migration"/>
    <property type="evidence" value="ECO:0007669"/>
    <property type="project" value="TreeGrafter"/>
</dbReference>
<feature type="domain" description="Laminin IV type B" evidence="16">
    <location>
        <begin position="571"/>
        <end position="784"/>
    </location>
</feature>
<feature type="disulfide bond" evidence="12">
    <location>
        <begin position="388"/>
        <end position="397"/>
    </location>
</feature>
<feature type="disulfide bond" evidence="12">
    <location>
        <begin position="790"/>
        <end position="802"/>
    </location>
</feature>
<dbReference type="InterPro" id="IPR002049">
    <property type="entry name" value="LE_dom"/>
</dbReference>
<evidence type="ECO:0000313" key="19">
    <source>
        <dbReference type="Proteomes" id="UP000038040"/>
    </source>
</evidence>
<keyword evidence="14" id="KW-1133">Transmembrane helix</keyword>
<dbReference type="GO" id="GO:0034446">
    <property type="term" value="P:substrate adhesion-dependent cell spreading"/>
    <property type="evidence" value="ECO:0007669"/>
    <property type="project" value="TreeGrafter"/>
</dbReference>
<gene>
    <name evidence="18" type="ORF">DME_LOCUS6979</name>
</gene>
<evidence type="ECO:0000256" key="1">
    <source>
        <dbReference type="ARBA" id="ARBA00004302"/>
    </source>
</evidence>
<feature type="disulfide bond" evidence="12">
    <location>
        <begin position="1137"/>
        <end position="1146"/>
    </location>
</feature>
<keyword evidence="14" id="KW-0472">Membrane</keyword>
<evidence type="ECO:0000259" key="16">
    <source>
        <dbReference type="PROSITE" id="PS51116"/>
    </source>
</evidence>
<feature type="domain" description="Laminin EGF-like" evidence="15">
    <location>
        <begin position="1058"/>
        <end position="1108"/>
    </location>
</feature>
<evidence type="ECO:0000256" key="6">
    <source>
        <dbReference type="ARBA" id="ARBA00022869"/>
    </source>
</evidence>
<feature type="domain" description="Laminin EGF-like" evidence="15">
    <location>
        <begin position="358"/>
        <end position="420"/>
    </location>
</feature>
<keyword evidence="14" id="KW-0812">Transmembrane</keyword>
<feature type="domain" description="Laminin EGF-like" evidence="15">
    <location>
        <begin position="421"/>
        <end position="480"/>
    </location>
</feature>
<proteinExistence type="predicted"/>
<feature type="disulfide bond" evidence="12">
    <location>
        <begin position="1030"/>
        <end position="1039"/>
    </location>
</feature>
<dbReference type="InterPro" id="IPR056863">
    <property type="entry name" value="LMN_ATRN_NET-like_EGF"/>
</dbReference>
<keyword evidence="6" id="KW-0084">Basement membrane</keyword>
<feature type="domain" description="Laminin EGF-like" evidence="15">
    <location>
        <begin position="1109"/>
        <end position="1164"/>
    </location>
</feature>
<protein>
    <submittedName>
        <fullName evidence="21">Laminin subunit beta-1</fullName>
    </submittedName>
</protein>
<dbReference type="GO" id="GO:0070831">
    <property type="term" value="P:basement membrane assembly"/>
    <property type="evidence" value="ECO:0007669"/>
    <property type="project" value="TreeGrafter"/>
</dbReference>
<evidence type="ECO:0000313" key="20">
    <source>
        <dbReference type="Proteomes" id="UP000274756"/>
    </source>
</evidence>
<keyword evidence="8 13" id="KW-0175">Coiled coil</keyword>
<evidence type="ECO:0000256" key="5">
    <source>
        <dbReference type="ARBA" id="ARBA00022737"/>
    </source>
</evidence>
<feature type="transmembrane region" description="Helical" evidence="14">
    <location>
        <begin position="285"/>
        <end position="306"/>
    </location>
</feature>
<feature type="disulfide bond" evidence="12">
    <location>
        <begin position="1167"/>
        <end position="1184"/>
    </location>
</feature>
<dbReference type="AlphaFoldDB" id="A0A0N4U6Q3"/>
<evidence type="ECO:0000256" key="8">
    <source>
        <dbReference type="ARBA" id="ARBA00023054"/>
    </source>
</evidence>
<dbReference type="STRING" id="318479.A0A0N4U6Q3"/>
<dbReference type="Pfam" id="PF21199">
    <property type="entry name" value="LAMININ_IV_B"/>
    <property type="match status" value="1"/>
</dbReference>
<keyword evidence="5" id="KW-0677">Repeat</keyword>
<dbReference type="PROSITE" id="PS01248">
    <property type="entry name" value="EGF_LAM_1"/>
    <property type="match status" value="6"/>
</dbReference>
<dbReference type="SMART" id="SM00181">
    <property type="entry name" value="EGF"/>
    <property type="match status" value="8"/>
</dbReference>
<evidence type="ECO:0000259" key="15">
    <source>
        <dbReference type="PROSITE" id="PS50027"/>
    </source>
</evidence>
<feature type="disulfide bond" evidence="12">
    <location>
        <begin position="912"/>
        <end position="921"/>
    </location>
</feature>
<feature type="domain" description="Laminin EGF-like" evidence="15">
    <location>
        <begin position="1006"/>
        <end position="1057"/>
    </location>
</feature>
<dbReference type="GO" id="GO:0043256">
    <property type="term" value="C:laminin complex"/>
    <property type="evidence" value="ECO:0007669"/>
    <property type="project" value="TreeGrafter"/>
</dbReference>
<evidence type="ECO:0000256" key="10">
    <source>
        <dbReference type="ARBA" id="ARBA00023180"/>
    </source>
</evidence>
<dbReference type="FunFam" id="2.10.25.10:FF:000105">
    <property type="entry name" value="laminin subunit gamma-1"/>
    <property type="match status" value="1"/>
</dbReference>
<dbReference type="PROSITE" id="PS51116">
    <property type="entry name" value="LAMININ_IVB"/>
    <property type="match status" value="1"/>
</dbReference>
<keyword evidence="11 12" id="KW-0424">Laminin EGF-like domain</keyword>
<dbReference type="GO" id="GO:0007411">
    <property type="term" value="P:axon guidance"/>
    <property type="evidence" value="ECO:0007669"/>
    <property type="project" value="TreeGrafter"/>
</dbReference>
<keyword evidence="4" id="KW-0732">Signal</keyword>
<dbReference type="FunFam" id="2.10.25.10:FF:000280">
    <property type="entry name" value="Laminin subunit beta 4"/>
    <property type="match status" value="1"/>
</dbReference>
<dbReference type="WBParaSite" id="DME_0000261901-mRNA-1">
    <property type="protein sequence ID" value="DME_0000261901-mRNA-1"/>
    <property type="gene ID" value="DME_0000261901"/>
</dbReference>
<feature type="disulfide bond" evidence="12">
    <location>
        <begin position="840"/>
        <end position="857"/>
    </location>
</feature>
<dbReference type="GO" id="GO:0009887">
    <property type="term" value="P:animal organ morphogenesis"/>
    <property type="evidence" value="ECO:0007669"/>
    <property type="project" value="TreeGrafter"/>
</dbReference>
<keyword evidence="2" id="KW-0964">Secreted</keyword>
<feature type="disulfide bond" evidence="12">
    <location>
        <begin position="1165"/>
        <end position="1177"/>
    </location>
</feature>
<dbReference type="Gene3D" id="2.60.120.260">
    <property type="entry name" value="Galactose-binding domain-like"/>
    <property type="match status" value="1"/>
</dbReference>
<accession>A0A0N4U6Q3</accession>
<dbReference type="InterPro" id="IPR000742">
    <property type="entry name" value="EGF"/>
</dbReference>
<feature type="disulfide bond" evidence="12">
    <location>
        <begin position="838"/>
        <end position="850"/>
    </location>
</feature>
<dbReference type="PRINTS" id="PR00011">
    <property type="entry name" value="EGFLAMININ"/>
</dbReference>
<dbReference type="OrthoDB" id="5985440at2759"/>
<keyword evidence="3" id="KW-0272">Extracellular matrix</keyword>
<dbReference type="PANTHER" id="PTHR10574">
    <property type="entry name" value="NETRIN/LAMININ-RELATED"/>
    <property type="match status" value="1"/>
</dbReference>
<dbReference type="Proteomes" id="UP000274756">
    <property type="component" value="Unassembled WGS sequence"/>
</dbReference>
<dbReference type="FunFam" id="2.10.25.10:FF:000101">
    <property type="entry name" value="Laminin subunit beta 1"/>
    <property type="match status" value="1"/>
</dbReference>
<feature type="domain" description="Laminin EGF-like" evidence="15">
    <location>
        <begin position="481"/>
        <end position="531"/>
    </location>
</feature>
<dbReference type="EMBL" id="UYYG01001158">
    <property type="protein sequence ID" value="VDN57006.1"/>
    <property type="molecule type" value="Genomic_DNA"/>
</dbReference>
<reference evidence="21" key="1">
    <citation type="submission" date="2016-03" db="UniProtKB">
        <authorList>
            <consortium name="WormBaseParasite"/>
        </authorList>
    </citation>
    <scope>IDENTIFICATION</scope>
</reference>
<evidence type="ECO:0000256" key="4">
    <source>
        <dbReference type="ARBA" id="ARBA00022729"/>
    </source>
</evidence>
<feature type="disulfide bond" evidence="12">
    <location>
        <begin position="503"/>
        <end position="512"/>
    </location>
</feature>
<evidence type="ECO:0000256" key="12">
    <source>
        <dbReference type="PROSITE-ProRule" id="PRU00460"/>
    </source>
</evidence>
<evidence type="ECO:0000313" key="18">
    <source>
        <dbReference type="EMBL" id="VDN57006.1"/>
    </source>
</evidence>
<dbReference type="PANTHER" id="PTHR10574:SF375">
    <property type="entry name" value="LAMININ SUBUNIT BETA-1"/>
    <property type="match status" value="1"/>
</dbReference>
<evidence type="ECO:0000256" key="9">
    <source>
        <dbReference type="ARBA" id="ARBA00023157"/>
    </source>
</evidence>
<feature type="domain" description="Laminin EGF-like" evidence="15">
    <location>
        <begin position="838"/>
        <end position="892"/>
    </location>
</feature>
<dbReference type="Proteomes" id="UP000038040">
    <property type="component" value="Unplaced"/>
</dbReference>
<name>A0A0N4U6Q3_DRAME</name>
<evidence type="ECO:0000256" key="7">
    <source>
        <dbReference type="ARBA" id="ARBA00022889"/>
    </source>
</evidence>
<dbReference type="FunFam" id="2.10.25.10:FF:000011">
    <property type="entry name" value="Cadherin EGF LAG seven-pass G-type receptor"/>
    <property type="match status" value="1"/>
</dbReference>
<evidence type="ECO:0000313" key="21">
    <source>
        <dbReference type="WBParaSite" id="DME_0000261901-mRNA-1"/>
    </source>
</evidence>
<dbReference type="SUPFAM" id="SSF57196">
    <property type="entry name" value="EGF/Laminin"/>
    <property type="match status" value="10"/>
</dbReference>
<feature type="domain" description="Laminin N-terminal" evidence="17">
    <location>
        <begin position="17"/>
        <end position="258"/>
    </location>
</feature>
<evidence type="ECO:0000256" key="14">
    <source>
        <dbReference type="SAM" id="Phobius"/>
    </source>
</evidence>
<dbReference type="FunFam" id="2.10.25.10:FF:000084">
    <property type="entry name" value="Laminin subunit alpha 3"/>
    <property type="match status" value="1"/>
</dbReference>
<feature type="disulfide bond" evidence="12">
    <location>
        <begin position="811"/>
        <end position="820"/>
    </location>
</feature>
<organism evidence="19 21">
    <name type="scientific">Dracunculus medinensis</name>
    <name type="common">Guinea worm</name>
    <dbReference type="NCBI Taxonomy" id="318479"/>
    <lineage>
        <taxon>Eukaryota</taxon>
        <taxon>Metazoa</taxon>
        <taxon>Ecdysozoa</taxon>
        <taxon>Nematoda</taxon>
        <taxon>Chromadorea</taxon>
        <taxon>Rhabditida</taxon>
        <taxon>Spirurina</taxon>
        <taxon>Dracunculoidea</taxon>
        <taxon>Dracunculidae</taxon>
        <taxon>Dracunculus</taxon>
    </lineage>
</organism>
<keyword evidence="7" id="KW-0130">Cell adhesion</keyword>
<feature type="disulfide bond" evidence="12">
    <location>
        <begin position="1081"/>
        <end position="1090"/>
    </location>
</feature>
<dbReference type="SMART" id="SM00180">
    <property type="entry name" value="EGF_Lam"/>
    <property type="match status" value="13"/>
</dbReference>
<dbReference type="Gene3D" id="2.10.25.10">
    <property type="entry name" value="Laminin"/>
    <property type="match status" value="9"/>
</dbReference>
<keyword evidence="10" id="KW-0325">Glycoprotein</keyword>
<evidence type="ECO:0000256" key="3">
    <source>
        <dbReference type="ARBA" id="ARBA00022530"/>
    </source>
</evidence>
<dbReference type="PROSITE" id="PS50027">
    <property type="entry name" value="EGF_LAM_2"/>
    <property type="match status" value="10"/>
</dbReference>
<dbReference type="Pfam" id="PF00053">
    <property type="entry name" value="EGF_laminin"/>
    <property type="match status" value="11"/>
</dbReference>
<feature type="coiled-coil region" evidence="13">
    <location>
        <begin position="1471"/>
        <end position="1546"/>
    </location>
</feature>
<keyword evidence="20" id="KW-1185">Reference proteome</keyword>
<dbReference type="FunFam" id="2.10.25.10:FF:000130">
    <property type="entry name" value="Laminin subunit beta 1"/>
    <property type="match status" value="1"/>
</dbReference>
<dbReference type="Pfam" id="PF24973">
    <property type="entry name" value="EGF_LMN_ATRN"/>
    <property type="match status" value="2"/>
</dbReference>
<dbReference type="FunFam" id="2.10.25.10:FF:000065">
    <property type="entry name" value="Laminin subunit beta 1"/>
    <property type="match status" value="1"/>
</dbReference>
<dbReference type="Gene3D" id="2.170.300.10">
    <property type="entry name" value="Tie2 ligand-binding domain superfamily"/>
    <property type="match status" value="2"/>
</dbReference>
<evidence type="ECO:0000256" key="2">
    <source>
        <dbReference type="ARBA" id="ARBA00022525"/>
    </source>
</evidence>
<feature type="coiled-coil region" evidence="13">
    <location>
        <begin position="1323"/>
        <end position="1400"/>
    </location>
</feature>
<dbReference type="FunFam" id="2.10.25.10:FF:000135">
    <property type="entry name" value="Laminin subunit beta 4"/>
    <property type="match status" value="1"/>
</dbReference>
<reference evidence="18 20" key="2">
    <citation type="submission" date="2018-11" db="EMBL/GenBank/DDBJ databases">
        <authorList>
            <consortium name="Pathogen Informatics"/>
        </authorList>
    </citation>
    <scope>NUCLEOTIDE SEQUENCE [LARGE SCALE GENOMIC DNA]</scope>
</reference>
<evidence type="ECO:0000256" key="11">
    <source>
        <dbReference type="ARBA" id="ARBA00023292"/>
    </source>
</evidence>
<dbReference type="InterPro" id="IPR013015">
    <property type="entry name" value="Laminin_IV_B"/>
</dbReference>
<dbReference type="CDD" id="cd00055">
    <property type="entry name" value="EGF_Lam"/>
    <property type="match status" value="12"/>
</dbReference>
<dbReference type="Pfam" id="PF00055">
    <property type="entry name" value="Laminin_N"/>
    <property type="match status" value="1"/>
</dbReference>
<feature type="disulfide bond" evidence="12">
    <location>
        <begin position="515"/>
        <end position="529"/>
    </location>
</feature>
<feature type="coiled-coil region" evidence="13">
    <location>
        <begin position="1608"/>
        <end position="1670"/>
    </location>
</feature>
<feature type="domain" description="Laminin EGF-like" evidence="15">
    <location>
        <begin position="893"/>
        <end position="942"/>
    </location>
</feature>
<dbReference type="InterPro" id="IPR050440">
    <property type="entry name" value="Laminin/Netrin_ECM"/>
</dbReference>
<dbReference type="GO" id="GO:0009888">
    <property type="term" value="P:tissue development"/>
    <property type="evidence" value="ECO:0007669"/>
    <property type="project" value="TreeGrafter"/>
</dbReference>
<feature type="disulfide bond" evidence="12">
    <location>
        <begin position="451"/>
        <end position="460"/>
    </location>
</feature>
<dbReference type="FunFam" id="2.170.300.10:FF:000004">
    <property type="entry name" value="Laminin subunit beta 1"/>
    <property type="match status" value="1"/>
</dbReference>
<feature type="disulfide bond" evidence="12">
    <location>
        <begin position="792"/>
        <end position="809"/>
    </location>
</feature>
<dbReference type="PROSITE" id="PS51117">
    <property type="entry name" value="LAMININ_NTER"/>
    <property type="match status" value="1"/>
</dbReference>
<feature type="domain" description="Laminin EGF-like" evidence="15">
    <location>
        <begin position="790"/>
        <end position="837"/>
    </location>
</feature>